<dbReference type="InterPro" id="IPR041098">
    <property type="entry name" value="Rv2175c_C"/>
</dbReference>
<dbReference type="HOGENOM" id="CLU_134416_0_0_11"/>
<accession>I0V655</accession>
<dbReference type="InterPro" id="IPR048576">
    <property type="entry name" value="Rv2175c_wHTH"/>
</dbReference>
<gene>
    <name evidence="3" type="ORF">SacxiDRAFT_3406</name>
</gene>
<evidence type="ECO:0000259" key="2">
    <source>
        <dbReference type="Pfam" id="PF21531"/>
    </source>
</evidence>
<proteinExistence type="predicted"/>
<evidence type="ECO:0000313" key="4">
    <source>
        <dbReference type="Proteomes" id="UP000004691"/>
    </source>
</evidence>
<reference evidence="3 4" key="1">
    <citation type="submission" date="2012-01" db="EMBL/GenBank/DDBJ databases">
        <title>Improved High-Quality Draft sequence of Saccharomonospora xinjiangensis XJ-54.</title>
        <authorList>
            <consortium name="US DOE Joint Genome Institute"/>
            <person name="Lucas S."/>
            <person name="Han J."/>
            <person name="Lapidus A."/>
            <person name="Cheng J.-F."/>
            <person name="Goodwin L."/>
            <person name="Pitluck S."/>
            <person name="Peters L."/>
            <person name="Mikhailova N."/>
            <person name="Teshima H."/>
            <person name="Detter J.C."/>
            <person name="Han C."/>
            <person name="Tapia R."/>
            <person name="Land M."/>
            <person name="Hauser L."/>
            <person name="Kyrpides N."/>
            <person name="Ivanova N."/>
            <person name="Pagani I."/>
            <person name="Brambilla E.-M."/>
            <person name="Klenk H.-P."/>
            <person name="Woyke T."/>
        </authorList>
    </citation>
    <scope>NUCLEOTIDE SEQUENCE [LARGE SCALE GENOMIC DNA]</scope>
    <source>
        <strain evidence="3 4">XJ-54</strain>
    </source>
</reference>
<dbReference type="eggNOG" id="ENOG5032W34">
    <property type="taxonomic scope" value="Bacteria"/>
</dbReference>
<feature type="domain" description="DNA-binding protein Rv2175c wHTH" evidence="2">
    <location>
        <begin position="27"/>
        <end position="82"/>
    </location>
</feature>
<feature type="domain" description="Rv2175c C-terminal" evidence="1">
    <location>
        <begin position="89"/>
        <end position="145"/>
    </location>
</feature>
<dbReference type="STRING" id="882086.SacxiDRAFT_3406"/>
<dbReference type="GO" id="GO:0003677">
    <property type="term" value="F:DNA binding"/>
    <property type="evidence" value="ECO:0007669"/>
    <property type="project" value="InterPro"/>
</dbReference>
<keyword evidence="4" id="KW-1185">Reference proteome</keyword>
<dbReference type="Pfam" id="PF18367">
    <property type="entry name" value="Rv2175c_C"/>
    <property type="match status" value="1"/>
</dbReference>
<dbReference type="AlphaFoldDB" id="I0V655"/>
<organism evidence="3 4">
    <name type="scientific">Saccharomonospora xinjiangensis XJ-54</name>
    <dbReference type="NCBI Taxonomy" id="882086"/>
    <lineage>
        <taxon>Bacteria</taxon>
        <taxon>Bacillati</taxon>
        <taxon>Actinomycetota</taxon>
        <taxon>Actinomycetes</taxon>
        <taxon>Pseudonocardiales</taxon>
        <taxon>Pseudonocardiaceae</taxon>
        <taxon>Saccharomonospora</taxon>
    </lineage>
</organism>
<protein>
    <submittedName>
        <fullName evidence="3">Uncharacterized protein</fullName>
    </submittedName>
</protein>
<sequence length="146" mass="15381">MSAPVAVWGKGPAPGSSDYGKVGGVSAIPVADDVLDPDVPVLTVAEVASRIGQSENKVRQMLRDGHLIAVRRSGELLVPADFVGTEGAIKGLPGTITVLSDAGFNRTEMLRWLYSEDESLPGVTPVNALRTSHGTEVKRRAQAMAF</sequence>
<name>I0V655_9PSEU</name>
<dbReference type="Proteomes" id="UP000004691">
    <property type="component" value="Unassembled WGS sequence"/>
</dbReference>
<evidence type="ECO:0000259" key="1">
    <source>
        <dbReference type="Pfam" id="PF18367"/>
    </source>
</evidence>
<evidence type="ECO:0000313" key="3">
    <source>
        <dbReference type="EMBL" id="EID55608.1"/>
    </source>
</evidence>
<dbReference type="EMBL" id="JH636049">
    <property type="protein sequence ID" value="EID55608.1"/>
    <property type="molecule type" value="Genomic_DNA"/>
</dbReference>
<dbReference type="Pfam" id="PF21531">
    <property type="entry name" value="Rv2175c_wHTH"/>
    <property type="match status" value="1"/>
</dbReference>